<feature type="coiled-coil region" evidence="1">
    <location>
        <begin position="27"/>
        <end position="89"/>
    </location>
</feature>
<name>A0AAW0N9K0_9GOBI</name>
<reference evidence="3" key="1">
    <citation type="submission" date="2024-04" db="EMBL/GenBank/DDBJ databases">
        <title>Salinicola lusitanus LLJ914,a marine bacterium isolated from the Okinawa Trough.</title>
        <authorList>
            <person name="Li J."/>
        </authorList>
    </citation>
    <scope>NUCLEOTIDE SEQUENCE [LARGE SCALE GENOMIC DNA]</scope>
</reference>
<proteinExistence type="predicted"/>
<evidence type="ECO:0000313" key="2">
    <source>
        <dbReference type="EMBL" id="KAK7895732.1"/>
    </source>
</evidence>
<protein>
    <submittedName>
        <fullName evidence="2">Uncharacterized protein</fullName>
    </submittedName>
</protein>
<dbReference type="AlphaFoldDB" id="A0AAW0N9K0"/>
<accession>A0AAW0N9K0</accession>
<evidence type="ECO:0000313" key="3">
    <source>
        <dbReference type="Proteomes" id="UP001460270"/>
    </source>
</evidence>
<keyword evidence="1" id="KW-0175">Coiled coil</keyword>
<dbReference type="Proteomes" id="UP001460270">
    <property type="component" value="Unassembled WGS sequence"/>
</dbReference>
<comment type="caution">
    <text evidence="2">The sequence shown here is derived from an EMBL/GenBank/DDBJ whole genome shotgun (WGS) entry which is preliminary data.</text>
</comment>
<dbReference type="EMBL" id="JBBPFD010000015">
    <property type="protein sequence ID" value="KAK7895732.1"/>
    <property type="molecule type" value="Genomic_DNA"/>
</dbReference>
<sequence length="99" mass="11361">METQIGELKGDIATLREDTKMDIKTLREELTGDLTRLSTKQAEAEQQFQDLGQALSNTMDRVAAMESVQEKLSKKCKTLQEKCIDLENRSRRRNLRFVG</sequence>
<evidence type="ECO:0000256" key="1">
    <source>
        <dbReference type="SAM" id="Coils"/>
    </source>
</evidence>
<gene>
    <name evidence="2" type="ORF">WMY93_021057</name>
</gene>
<keyword evidence="3" id="KW-1185">Reference proteome</keyword>
<organism evidence="2 3">
    <name type="scientific">Mugilogobius chulae</name>
    <name type="common">yellowstripe goby</name>
    <dbReference type="NCBI Taxonomy" id="88201"/>
    <lineage>
        <taxon>Eukaryota</taxon>
        <taxon>Metazoa</taxon>
        <taxon>Chordata</taxon>
        <taxon>Craniata</taxon>
        <taxon>Vertebrata</taxon>
        <taxon>Euteleostomi</taxon>
        <taxon>Actinopterygii</taxon>
        <taxon>Neopterygii</taxon>
        <taxon>Teleostei</taxon>
        <taxon>Neoteleostei</taxon>
        <taxon>Acanthomorphata</taxon>
        <taxon>Gobiaria</taxon>
        <taxon>Gobiiformes</taxon>
        <taxon>Gobioidei</taxon>
        <taxon>Gobiidae</taxon>
        <taxon>Gobionellinae</taxon>
        <taxon>Mugilogobius</taxon>
    </lineage>
</organism>